<protein>
    <submittedName>
        <fullName evidence="1">Uncharacterized protein</fullName>
    </submittedName>
</protein>
<dbReference type="EMBL" id="JMKI01000037">
    <property type="protein sequence ID" value="KEJ91719.1"/>
    <property type="molecule type" value="Genomic_DNA"/>
</dbReference>
<accession>A0A073IPN7</accession>
<proteinExistence type="predicted"/>
<dbReference type="Proteomes" id="UP000027665">
    <property type="component" value="Unassembled WGS sequence"/>
</dbReference>
<sequence>MFELTAQDYKDAAARLARLRGEALDWLNRRFQNVRDEEISDQVARDIAVIQEWERDCCYCTDISKCRHSRSVLTIREEGTRDGFRTFYTRAHTCDACVSYMESMGLNKKQGRRQ</sequence>
<gene>
    <name evidence="1" type="ORF">EH55_07020</name>
</gene>
<evidence type="ECO:0000313" key="1">
    <source>
        <dbReference type="EMBL" id="KEJ91719.1"/>
    </source>
</evidence>
<dbReference type="RefSeq" id="WP_037977017.1">
    <property type="nucleotide sequence ID" value="NZ_JAXDSK010000062.1"/>
</dbReference>
<evidence type="ECO:0000313" key="2">
    <source>
        <dbReference type="Proteomes" id="UP000027665"/>
    </source>
</evidence>
<dbReference type="OrthoDB" id="8173at508458"/>
<reference evidence="1 2" key="1">
    <citation type="submission" date="2014-04" db="EMBL/GenBank/DDBJ databases">
        <title>Draft Genome Sequence of Synergistes jonesii.</title>
        <authorList>
            <person name="Coil D.A."/>
            <person name="Eisen J.A."/>
            <person name="Holland-Moritz H.E."/>
        </authorList>
    </citation>
    <scope>NUCLEOTIDE SEQUENCE [LARGE SCALE GENOMIC DNA]</scope>
    <source>
        <strain evidence="1 2">78-1</strain>
    </source>
</reference>
<keyword evidence="2" id="KW-1185">Reference proteome</keyword>
<organism evidence="1 2">
    <name type="scientific">Synergistes jonesii</name>
    <dbReference type="NCBI Taxonomy" id="2754"/>
    <lineage>
        <taxon>Bacteria</taxon>
        <taxon>Thermotogati</taxon>
        <taxon>Synergistota</taxon>
        <taxon>Synergistia</taxon>
        <taxon>Synergistales</taxon>
        <taxon>Synergistaceae</taxon>
        <taxon>Synergistes</taxon>
    </lineage>
</organism>
<dbReference type="AlphaFoldDB" id="A0A073IPN7"/>
<dbReference type="GeneID" id="90984005"/>
<comment type="caution">
    <text evidence="1">The sequence shown here is derived from an EMBL/GenBank/DDBJ whole genome shotgun (WGS) entry which is preliminary data.</text>
</comment>
<dbReference type="STRING" id="2754.EH55_07020"/>
<name>A0A073IPN7_9BACT</name>